<dbReference type="PANTHER" id="PTHR34798:SF1">
    <property type="entry name" value="TIC-LIKE PROTEIN"/>
    <property type="match status" value="1"/>
</dbReference>
<feature type="compositionally biased region" description="Polar residues" evidence="1">
    <location>
        <begin position="656"/>
        <end position="680"/>
    </location>
</feature>
<feature type="compositionally biased region" description="Low complexity" evidence="1">
    <location>
        <begin position="895"/>
        <end position="910"/>
    </location>
</feature>
<dbReference type="PANTHER" id="PTHR34798">
    <property type="entry name" value="PROTEIN TIME FOR COFFEE"/>
    <property type="match status" value="1"/>
</dbReference>
<feature type="region of interest" description="Disordered" evidence="1">
    <location>
        <begin position="415"/>
        <end position="434"/>
    </location>
</feature>
<sequence>MDKPREARRSTTTMAASNGVTKRRQKISENSREQMHQEVATVRDRPGKKERDPESFNRSKRRRSERFAPRNERDVEEDSSDESQGDDDYHQRKSFSSGRIPRHAASLMVADEMIGVPVPRKARSACLKRSHDCRTSSGSHSCEVVSPSSSTLSVKERKIVNGSKSRIPKPPKSSGTVEDDLEIEIAEVLSGLKKQPHSSKRGDDSENSQKSSEVKGIKQLPAGVEICGLFTCKARLDSANIDKSTNGAKTSLVVASDIVDEKEPRVSEGPQLENNKDESHCISKLDIHLMVPPTLPSSSGRVSLLPLVSYYCKRDSALKSKEKITVKNEMNPEEVKQKKVDKRDWLNLDIEGPNQETDRDSNLRLQNLDWSQPQQAKSAPHSSVLPLPVAVASWPSGVPPQGHVALIQTGKPVDESNGSSKLVQGAPISASQPRPKRCATHFFIARNIQLHKHFLKTNHLPTPNKGSVYLKGGDLRPTAGNPSLHGSSPILSLNSQPHVRNGDNISAPNVKASESGHFASTRQNKPQPPPASISVVPAPAFIYPANHHLQPVMVPSKSSRPTKSPHLAVGLASANFSHPSSSASEVSSPYLTVIPNNAYSFQLSSTIRGGTPSQAVPFYNGSFYSPQMFQQPPQPLQRQSQAQRESKASSCSSSSHRQPQVSVNSLSSQANVQQHRQMSQKFEVAGVNTDSRGSHTQKGGPFGQIMAAPVQPQNFSMSFASIASSAPPATLNFSSNGYHISTPPGVAHQKNHQSSEAKTGGGSCSSNAEDPKKNLQGKPQGMMNGHTLVFDNPSRTLNFVSGLWPPPAATAINGDPSVFTQHLTQRQQQSGRSKMMMTHSQADSVSATSSQWKNPATSSSLTSCTSLNLKQFQSQQQIRTHGQTQISFAAPTNPQPSQGKQGRSGGSSPSVTGSASHGKPANSKVSNSKALLLSPVPLSQEHTENPASGSTQKTSPVCGRTVPPIITSCPGHLSELKY</sequence>
<gene>
    <name evidence="2" type="ordered locus">AXX17_At3g57460</name>
</gene>
<feature type="compositionally biased region" description="Polar residues" evidence="1">
    <location>
        <begin position="10"/>
        <end position="20"/>
    </location>
</feature>
<evidence type="ECO:0000313" key="2">
    <source>
        <dbReference type="EMBL" id="OAP01515.1"/>
    </source>
</evidence>
<reference evidence="3" key="1">
    <citation type="journal article" date="2016" name="Proc. Natl. Acad. Sci. U.S.A.">
        <title>Chromosome-level assembly of Arabidopsis thaliana Ler reveals the extent of translocation and inversion polymorphisms.</title>
        <authorList>
            <person name="Zapata L."/>
            <person name="Ding J."/>
            <person name="Willing E.M."/>
            <person name="Hartwig B."/>
            <person name="Bezdan D."/>
            <person name="Jiao W.B."/>
            <person name="Patel V."/>
            <person name="Velikkakam James G."/>
            <person name="Koornneef M."/>
            <person name="Ossowski S."/>
            <person name="Schneeberger K."/>
        </authorList>
    </citation>
    <scope>NUCLEOTIDE SEQUENCE [LARGE SCALE GENOMIC DNA]</scope>
    <source>
        <strain evidence="3">cv. Landsberg erecta</strain>
    </source>
</reference>
<dbReference type="Proteomes" id="UP000078284">
    <property type="component" value="Chromosome 3"/>
</dbReference>
<feature type="compositionally biased region" description="Polar residues" evidence="1">
    <location>
        <begin position="688"/>
        <end position="697"/>
    </location>
</feature>
<organism evidence="2 3">
    <name type="scientific">Arabidopsis thaliana</name>
    <name type="common">Mouse-ear cress</name>
    <dbReference type="NCBI Taxonomy" id="3702"/>
    <lineage>
        <taxon>Eukaryota</taxon>
        <taxon>Viridiplantae</taxon>
        <taxon>Streptophyta</taxon>
        <taxon>Embryophyta</taxon>
        <taxon>Tracheophyta</taxon>
        <taxon>Spermatophyta</taxon>
        <taxon>Magnoliopsida</taxon>
        <taxon>eudicotyledons</taxon>
        <taxon>Gunneridae</taxon>
        <taxon>Pentapetalae</taxon>
        <taxon>rosids</taxon>
        <taxon>malvids</taxon>
        <taxon>Brassicales</taxon>
        <taxon>Brassicaceae</taxon>
        <taxon>Camelineae</taxon>
        <taxon>Arabidopsis</taxon>
    </lineage>
</organism>
<feature type="compositionally biased region" description="Polar residues" evidence="1">
    <location>
        <begin position="822"/>
        <end position="856"/>
    </location>
</feature>
<feature type="compositionally biased region" description="Polar residues" evidence="1">
    <location>
        <begin position="945"/>
        <end position="955"/>
    </location>
</feature>
<feature type="region of interest" description="Disordered" evidence="1">
    <location>
        <begin position="735"/>
        <end position="789"/>
    </location>
</feature>
<proteinExistence type="predicted"/>
<dbReference type="InterPro" id="IPR039317">
    <property type="entry name" value="TIC"/>
</dbReference>
<feature type="region of interest" description="Disordered" evidence="1">
    <location>
        <begin position="1"/>
        <end position="101"/>
    </location>
</feature>
<feature type="region of interest" description="Disordered" evidence="1">
    <location>
        <begin position="822"/>
        <end position="862"/>
    </location>
</feature>
<feature type="compositionally biased region" description="Low complexity" evidence="1">
    <location>
        <begin position="136"/>
        <end position="153"/>
    </location>
</feature>
<dbReference type="GO" id="GO:0042752">
    <property type="term" value="P:regulation of circadian rhythm"/>
    <property type="evidence" value="ECO:0007669"/>
    <property type="project" value="InterPro"/>
</dbReference>
<dbReference type="EMBL" id="LUHQ01000003">
    <property type="protein sequence ID" value="OAP01515.1"/>
    <property type="molecule type" value="Genomic_DNA"/>
</dbReference>
<evidence type="ECO:0000313" key="3">
    <source>
        <dbReference type="Proteomes" id="UP000078284"/>
    </source>
</evidence>
<dbReference type="ExpressionAtlas" id="A0A178V7X4">
    <property type="expression patterns" value="baseline and differential"/>
</dbReference>
<feature type="compositionally biased region" description="Acidic residues" evidence="1">
    <location>
        <begin position="74"/>
        <end position="86"/>
    </location>
</feature>
<protein>
    <submittedName>
        <fullName evidence="2">TKL</fullName>
    </submittedName>
</protein>
<feature type="compositionally biased region" description="Basic and acidic residues" evidence="1">
    <location>
        <begin position="26"/>
        <end position="57"/>
    </location>
</feature>
<accession>A0A178V7X4</accession>
<name>A0A178V7X4_ARATH</name>
<feature type="region of interest" description="Disordered" evidence="1">
    <location>
        <begin position="123"/>
        <end position="215"/>
    </location>
</feature>
<evidence type="ECO:0000256" key="1">
    <source>
        <dbReference type="SAM" id="MobiDB-lite"/>
    </source>
</evidence>
<comment type="caution">
    <text evidence="2">The sequence shown here is derived from an EMBL/GenBank/DDBJ whole genome shotgun (WGS) entry which is preliminary data.</text>
</comment>
<feature type="region of interest" description="Disordered" evidence="1">
    <location>
        <begin position="500"/>
        <end position="530"/>
    </location>
</feature>
<feature type="region of interest" description="Disordered" evidence="1">
    <location>
        <begin position="627"/>
        <end position="706"/>
    </location>
</feature>
<feature type="compositionally biased region" description="Low complexity" evidence="1">
    <location>
        <begin position="627"/>
        <end position="655"/>
    </location>
</feature>
<feature type="region of interest" description="Disordered" evidence="1">
    <location>
        <begin position="888"/>
        <end position="966"/>
    </location>
</feature>
<dbReference type="AlphaFoldDB" id="A0A178V7X4"/>